<dbReference type="UniPathway" id="UPA00253">
    <property type="reaction ID" value="UER00333"/>
</dbReference>
<dbReference type="EMBL" id="QJJR01000008">
    <property type="protein sequence ID" value="PXW90012.1"/>
    <property type="molecule type" value="Genomic_DNA"/>
</dbReference>
<feature type="binding site" description="in other chain" evidence="8">
    <location>
        <position position="170"/>
    </location>
    <ligand>
        <name>deamido-NAD(+)</name>
        <dbReference type="ChEBI" id="CHEBI:58437"/>
        <note>ligand shared between two neighboring subunits</note>
    </ligand>
</feature>
<evidence type="ECO:0000256" key="1">
    <source>
        <dbReference type="ARBA" id="ARBA00005859"/>
    </source>
</evidence>
<dbReference type="Proteomes" id="UP000247922">
    <property type="component" value="Unassembled WGS sequence"/>
</dbReference>
<evidence type="ECO:0000256" key="7">
    <source>
        <dbReference type="ARBA" id="ARBA00023027"/>
    </source>
</evidence>
<dbReference type="NCBIfam" id="TIGR00552">
    <property type="entry name" value="nadE"/>
    <property type="match status" value="1"/>
</dbReference>
<comment type="pathway">
    <text evidence="8">Cofactor biosynthesis; NAD(+) biosynthesis; NAD(+) from deamido-NAD(+) (ammonia route): step 1/1.</text>
</comment>
<feature type="domain" description="NAD/GMP synthase" evidence="11">
    <location>
        <begin position="24"/>
        <end position="257"/>
    </location>
</feature>
<comment type="subunit">
    <text evidence="8">Homodimer.</text>
</comment>
<dbReference type="Gene3D" id="3.40.50.620">
    <property type="entry name" value="HUPs"/>
    <property type="match status" value="1"/>
</dbReference>
<organism evidence="12 13">
    <name type="scientific">Streptohalobacillus salinus</name>
    <dbReference type="NCBI Taxonomy" id="621096"/>
    <lineage>
        <taxon>Bacteria</taxon>
        <taxon>Bacillati</taxon>
        <taxon>Bacillota</taxon>
        <taxon>Bacilli</taxon>
        <taxon>Bacillales</taxon>
        <taxon>Bacillaceae</taxon>
        <taxon>Streptohalobacillus</taxon>
    </lineage>
</organism>
<feature type="binding site" evidence="8">
    <location>
        <position position="157"/>
    </location>
    <ligand>
        <name>ATP</name>
        <dbReference type="ChEBI" id="CHEBI:30616"/>
    </ligand>
</feature>
<evidence type="ECO:0000256" key="9">
    <source>
        <dbReference type="RuleBase" id="RU003811"/>
    </source>
</evidence>
<keyword evidence="6 8" id="KW-0460">Magnesium</keyword>
<protein>
    <recommendedName>
        <fullName evidence="8 10">NH(3)-dependent NAD(+) synthetase</fullName>
        <ecNumber evidence="8 10">6.3.1.5</ecNumber>
    </recommendedName>
</protein>
<keyword evidence="3 8" id="KW-0479">Metal-binding</keyword>
<dbReference type="GO" id="GO:0008795">
    <property type="term" value="F:NAD+ synthase activity"/>
    <property type="evidence" value="ECO:0007669"/>
    <property type="project" value="UniProtKB-UniRule"/>
</dbReference>
<dbReference type="InterPro" id="IPR003694">
    <property type="entry name" value="NAD_synthase"/>
</dbReference>
<evidence type="ECO:0000256" key="8">
    <source>
        <dbReference type="HAMAP-Rule" id="MF_00193"/>
    </source>
</evidence>
<dbReference type="GO" id="GO:0009435">
    <property type="term" value="P:NAD+ biosynthetic process"/>
    <property type="evidence" value="ECO:0007669"/>
    <property type="project" value="UniProtKB-UniRule"/>
</dbReference>
<dbReference type="HAMAP" id="MF_00193">
    <property type="entry name" value="NadE_ammonia_dep"/>
    <property type="match status" value="1"/>
</dbReference>
<keyword evidence="13" id="KW-1185">Reference proteome</keyword>
<dbReference type="InterPro" id="IPR022926">
    <property type="entry name" value="NH(3)-dep_NAD(+)_synth"/>
</dbReference>
<dbReference type="SUPFAM" id="SSF52402">
    <property type="entry name" value="Adenine nucleotide alpha hydrolases-like"/>
    <property type="match status" value="1"/>
</dbReference>
<feature type="binding site" description="in other chain" evidence="8">
    <location>
        <begin position="254"/>
        <end position="255"/>
    </location>
    <ligand>
        <name>deamido-NAD(+)</name>
        <dbReference type="ChEBI" id="CHEBI:58437"/>
        <note>ligand shared between two neighboring subunits</note>
    </ligand>
</feature>
<feature type="binding site" description="in other chain" evidence="8">
    <location>
        <position position="137"/>
    </location>
    <ligand>
        <name>deamido-NAD(+)</name>
        <dbReference type="ChEBI" id="CHEBI:58437"/>
        <note>ligand shared between two neighboring subunits</note>
    </ligand>
</feature>
<proteinExistence type="inferred from homology"/>
<name>A0A2V3W7A2_9BACI</name>
<dbReference type="EC" id="6.3.1.5" evidence="8 10"/>
<dbReference type="CDD" id="cd00553">
    <property type="entry name" value="NAD_synthase"/>
    <property type="match status" value="1"/>
</dbReference>
<evidence type="ECO:0000256" key="4">
    <source>
        <dbReference type="ARBA" id="ARBA00022741"/>
    </source>
</evidence>
<evidence type="ECO:0000256" key="3">
    <source>
        <dbReference type="ARBA" id="ARBA00022723"/>
    </source>
</evidence>
<evidence type="ECO:0000313" key="13">
    <source>
        <dbReference type="Proteomes" id="UP000247922"/>
    </source>
</evidence>
<evidence type="ECO:0000259" key="11">
    <source>
        <dbReference type="Pfam" id="PF02540"/>
    </source>
</evidence>
<dbReference type="GO" id="GO:0004359">
    <property type="term" value="F:glutaminase activity"/>
    <property type="evidence" value="ECO:0007669"/>
    <property type="project" value="InterPro"/>
</dbReference>
<dbReference type="PANTHER" id="PTHR23090">
    <property type="entry name" value="NH 3 /GLUTAMINE-DEPENDENT NAD + SYNTHETASE"/>
    <property type="match status" value="1"/>
</dbReference>
<evidence type="ECO:0000256" key="6">
    <source>
        <dbReference type="ARBA" id="ARBA00022842"/>
    </source>
</evidence>
<sequence length="265" mass="29183">MVRANKQGIKGIAKKGMNQMEDKVKHLVDWLQAKVAEAKVDGLLVGISGGIDSAVVAHLIKKAMPDHSLGVMMPCKSEGDDLVHAQAVAASCDIDSLTIDLSETHDVLFGTINETLEKADLVNVEQTRLADANLRARLRMSTLYTVATNHRYLVVGTDNLAEWHTGYFTKYGDGGVDIAPLVHLTKGEVREMARYLGVPDTVIDKKPSAGLWEGQTDENEMGTTYDMIDRYLKGESIPEKDRKIIDAMHQRSQHKRDGIGFPPAF</sequence>
<keyword evidence="7 8" id="KW-0520">NAD</keyword>
<keyword evidence="5 8" id="KW-0067">ATP-binding</keyword>
<feature type="binding site" evidence="8">
    <location>
        <begin position="46"/>
        <end position="53"/>
    </location>
    <ligand>
        <name>ATP</name>
        <dbReference type="ChEBI" id="CHEBI:30616"/>
    </ligand>
</feature>
<feature type="binding site" evidence="8">
    <location>
        <position position="162"/>
    </location>
    <ligand>
        <name>Mg(2+)</name>
        <dbReference type="ChEBI" id="CHEBI:18420"/>
    </ligand>
</feature>
<dbReference type="AlphaFoldDB" id="A0A2V3W7A2"/>
<comment type="function">
    <text evidence="8">Catalyzes the ATP-dependent amidation of deamido-NAD to form NAD. Uses ammonia as a nitrogen source.</text>
</comment>
<dbReference type="PANTHER" id="PTHR23090:SF9">
    <property type="entry name" value="GLUTAMINE-DEPENDENT NAD(+) SYNTHETASE"/>
    <property type="match status" value="1"/>
</dbReference>
<dbReference type="GO" id="GO:0005737">
    <property type="term" value="C:cytoplasm"/>
    <property type="evidence" value="ECO:0007669"/>
    <property type="project" value="InterPro"/>
</dbReference>
<feature type="binding site" evidence="8">
    <location>
        <position position="52"/>
    </location>
    <ligand>
        <name>Mg(2+)</name>
        <dbReference type="ChEBI" id="CHEBI:18420"/>
    </ligand>
</feature>
<dbReference type="Pfam" id="PF02540">
    <property type="entry name" value="NAD_synthase"/>
    <property type="match status" value="1"/>
</dbReference>
<dbReference type="GO" id="GO:0005524">
    <property type="term" value="F:ATP binding"/>
    <property type="evidence" value="ECO:0007669"/>
    <property type="project" value="UniProtKB-UniRule"/>
</dbReference>
<accession>A0A2V3W7A2</accession>
<keyword evidence="4 8" id="KW-0547">Nucleotide-binding</keyword>
<feature type="binding site" evidence="8">
    <location>
        <position position="208"/>
    </location>
    <ligand>
        <name>ATP</name>
        <dbReference type="ChEBI" id="CHEBI:30616"/>
    </ligand>
</feature>
<evidence type="ECO:0000256" key="2">
    <source>
        <dbReference type="ARBA" id="ARBA00022598"/>
    </source>
</evidence>
<keyword evidence="2 8" id="KW-0436">Ligase</keyword>
<evidence type="ECO:0000313" key="12">
    <source>
        <dbReference type="EMBL" id="PXW90012.1"/>
    </source>
</evidence>
<feature type="binding site" evidence="8">
    <location>
        <position position="177"/>
    </location>
    <ligand>
        <name>deamido-NAD(+)</name>
        <dbReference type="ChEBI" id="CHEBI:58437"/>
        <note>ligand shared between two neighboring subunits</note>
    </ligand>
</feature>
<reference evidence="12 13" key="1">
    <citation type="submission" date="2018-05" db="EMBL/GenBank/DDBJ databases">
        <title>Genomic Encyclopedia of Type Strains, Phase IV (KMG-IV): sequencing the most valuable type-strain genomes for metagenomic binning, comparative biology and taxonomic classification.</title>
        <authorList>
            <person name="Goeker M."/>
        </authorList>
    </citation>
    <scope>NUCLEOTIDE SEQUENCE [LARGE SCALE GENOMIC DNA]</scope>
    <source>
        <strain evidence="12 13">DSM 22440</strain>
    </source>
</reference>
<comment type="caution">
    <text evidence="12">The sequence shown here is derived from an EMBL/GenBank/DDBJ whole genome shotgun (WGS) entry which is preliminary data.</text>
</comment>
<feature type="binding site" evidence="8">
    <location>
        <position position="186"/>
    </location>
    <ligand>
        <name>ATP</name>
        <dbReference type="ChEBI" id="CHEBI:30616"/>
    </ligand>
</feature>
<dbReference type="GO" id="GO:0046872">
    <property type="term" value="F:metal ion binding"/>
    <property type="evidence" value="ECO:0007669"/>
    <property type="project" value="UniProtKB-KW"/>
</dbReference>
<comment type="similarity">
    <text evidence="1 8 9">Belongs to the NAD synthetase family.</text>
</comment>
<evidence type="ECO:0000256" key="5">
    <source>
        <dbReference type="ARBA" id="ARBA00022840"/>
    </source>
</evidence>
<dbReference type="InterPro" id="IPR014729">
    <property type="entry name" value="Rossmann-like_a/b/a_fold"/>
</dbReference>
<comment type="catalytic activity">
    <reaction evidence="8 10">
        <text>deamido-NAD(+) + NH4(+) + ATP = AMP + diphosphate + NAD(+) + H(+)</text>
        <dbReference type="Rhea" id="RHEA:21188"/>
        <dbReference type="ChEBI" id="CHEBI:15378"/>
        <dbReference type="ChEBI" id="CHEBI:28938"/>
        <dbReference type="ChEBI" id="CHEBI:30616"/>
        <dbReference type="ChEBI" id="CHEBI:33019"/>
        <dbReference type="ChEBI" id="CHEBI:57540"/>
        <dbReference type="ChEBI" id="CHEBI:58437"/>
        <dbReference type="ChEBI" id="CHEBI:456215"/>
        <dbReference type="EC" id="6.3.1.5"/>
    </reaction>
</comment>
<gene>
    <name evidence="8" type="primary">nadE</name>
    <name evidence="12" type="ORF">DES38_10821</name>
</gene>
<evidence type="ECO:0000256" key="10">
    <source>
        <dbReference type="RuleBase" id="RU003812"/>
    </source>
</evidence>
<dbReference type="InterPro" id="IPR022310">
    <property type="entry name" value="NAD/GMP_synthase"/>
</dbReference>
<dbReference type="GO" id="GO:0003952">
    <property type="term" value="F:NAD+ synthase (glutamine-hydrolyzing) activity"/>
    <property type="evidence" value="ECO:0007669"/>
    <property type="project" value="InterPro"/>
</dbReference>